<gene>
    <name evidence="3" type="ORF">D8674_036248</name>
</gene>
<dbReference type="GO" id="GO:0003723">
    <property type="term" value="F:RNA binding"/>
    <property type="evidence" value="ECO:0007669"/>
    <property type="project" value="InterPro"/>
</dbReference>
<accession>A0A5N5GK23</accession>
<evidence type="ECO:0000313" key="3">
    <source>
        <dbReference type="EMBL" id="KAB2613932.1"/>
    </source>
</evidence>
<evidence type="ECO:0000313" key="4">
    <source>
        <dbReference type="Proteomes" id="UP000327157"/>
    </source>
</evidence>
<dbReference type="Gene3D" id="1.25.40.10">
    <property type="entry name" value="Tetratricopeptide repeat domain"/>
    <property type="match status" value="1"/>
</dbReference>
<sequence>MSQLLYTTQAWSRCMYLAQRCTSMLNLRATHAVFVNSGVHLNTYAVSKLIAFCALFDSGNLPLYAECKVLDDARKLFDEIHQRDVIQWNVLVNGYLKCGLASKALEAFREMLVCGFEPDDFCVATGLAACANLGALWQGK</sequence>
<dbReference type="PANTHER" id="PTHR47926">
    <property type="entry name" value="PENTATRICOPEPTIDE REPEAT-CONTAINING PROTEIN"/>
    <property type="match status" value="1"/>
</dbReference>
<dbReference type="AlphaFoldDB" id="A0A5N5GK23"/>
<comment type="caution">
    <text evidence="3">The sequence shown here is derived from an EMBL/GenBank/DDBJ whole genome shotgun (WGS) entry which is preliminary data.</text>
</comment>
<reference evidence="3 4" key="3">
    <citation type="submission" date="2019-11" db="EMBL/GenBank/DDBJ databases">
        <title>A de novo genome assembly of a pear dwarfing rootstock.</title>
        <authorList>
            <person name="Wang F."/>
            <person name="Wang J."/>
            <person name="Li S."/>
            <person name="Zhang Y."/>
            <person name="Fang M."/>
            <person name="Ma L."/>
            <person name="Zhao Y."/>
            <person name="Jiang S."/>
        </authorList>
    </citation>
    <scope>NUCLEOTIDE SEQUENCE [LARGE SCALE GENOMIC DNA]</scope>
    <source>
        <strain evidence="3">S2</strain>
        <tissue evidence="3">Leaf</tissue>
    </source>
</reference>
<dbReference type="InterPro" id="IPR046960">
    <property type="entry name" value="PPR_At4g14850-like_plant"/>
</dbReference>
<name>A0A5N5GK23_9ROSA</name>
<keyword evidence="4" id="KW-1185">Reference proteome</keyword>
<dbReference type="Proteomes" id="UP000327157">
    <property type="component" value="Chromosome 9"/>
</dbReference>
<feature type="repeat" description="PPR" evidence="2">
    <location>
        <begin position="84"/>
        <end position="118"/>
    </location>
</feature>
<proteinExistence type="predicted"/>
<protein>
    <submittedName>
        <fullName evidence="3">Pentatricopeptide repeat-containing protein</fullName>
    </submittedName>
</protein>
<dbReference type="GO" id="GO:0009451">
    <property type="term" value="P:RNA modification"/>
    <property type="evidence" value="ECO:0007669"/>
    <property type="project" value="InterPro"/>
</dbReference>
<dbReference type="Pfam" id="PF13041">
    <property type="entry name" value="PPR_2"/>
    <property type="match status" value="1"/>
</dbReference>
<reference evidence="4" key="2">
    <citation type="submission" date="2019-10" db="EMBL/GenBank/DDBJ databases">
        <title>A de novo genome assembly of a pear dwarfing rootstock.</title>
        <authorList>
            <person name="Wang F."/>
            <person name="Wang J."/>
            <person name="Li S."/>
            <person name="Zhang Y."/>
            <person name="Fang M."/>
            <person name="Ma L."/>
            <person name="Zhao Y."/>
            <person name="Jiang S."/>
        </authorList>
    </citation>
    <scope>NUCLEOTIDE SEQUENCE [LARGE SCALE GENOMIC DNA]</scope>
</reference>
<dbReference type="EMBL" id="SMOL01000458">
    <property type="protein sequence ID" value="KAB2613932.1"/>
    <property type="molecule type" value="Genomic_DNA"/>
</dbReference>
<dbReference type="NCBIfam" id="TIGR00756">
    <property type="entry name" value="PPR"/>
    <property type="match status" value="1"/>
</dbReference>
<dbReference type="PROSITE" id="PS51375">
    <property type="entry name" value="PPR"/>
    <property type="match status" value="1"/>
</dbReference>
<keyword evidence="1" id="KW-0677">Repeat</keyword>
<reference evidence="3 4" key="1">
    <citation type="submission" date="2019-09" db="EMBL/GenBank/DDBJ databases">
        <authorList>
            <person name="Ou C."/>
        </authorList>
    </citation>
    <scope>NUCLEOTIDE SEQUENCE [LARGE SCALE GENOMIC DNA]</scope>
    <source>
        <strain evidence="3">S2</strain>
        <tissue evidence="3">Leaf</tissue>
    </source>
</reference>
<organism evidence="3 4">
    <name type="scientific">Pyrus ussuriensis x Pyrus communis</name>
    <dbReference type="NCBI Taxonomy" id="2448454"/>
    <lineage>
        <taxon>Eukaryota</taxon>
        <taxon>Viridiplantae</taxon>
        <taxon>Streptophyta</taxon>
        <taxon>Embryophyta</taxon>
        <taxon>Tracheophyta</taxon>
        <taxon>Spermatophyta</taxon>
        <taxon>Magnoliopsida</taxon>
        <taxon>eudicotyledons</taxon>
        <taxon>Gunneridae</taxon>
        <taxon>Pentapetalae</taxon>
        <taxon>rosids</taxon>
        <taxon>fabids</taxon>
        <taxon>Rosales</taxon>
        <taxon>Rosaceae</taxon>
        <taxon>Amygdaloideae</taxon>
        <taxon>Maleae</taxon>
        <taxon>Pyrus</taxon>
    </lineage>
</organism>
<evidence type="ECO:0000256" key="1">
    <source>
        <dbReference type="ARBA" id="ARBA00022737"/>
    </source>
</evidence>
<dbReference type="OrthoDB" id="426361at2759"/>
<evidence type="ECO:0000256" key="2">
    <source>
        <dbReference type="PROSITE-ProRule" id="PRU00708"/>
    </source>
</evidence>
<dbReference type="InterPro" id="IPR011990">
    <property type="entry name" value="TPR-like_helical_dom_sf"/>
</dbReference>
<dbReference type="InterPro" id="IPR002885">
    <property type="entry name" value="PPR_rpt"/>
</dbReference>